<feature type="chain" id="PRO_5047289684" evidence="5">
    <location>
        <begin position="26"/>
        <end position="1015"/>
    </location>
</feature>
<feature type="domain" description="TonB-dependent receptor-like beta-barrel" evidence="6">
    <location>
        <begin position="494"/>
        <end position="980"/>
    </location>
</feature>
<keyword evidence="4" id="KW-0798">TonB box</keyword>
<evidence type="ECO:0000256" key="5">
    <source>
        <dbReference type="SAM" id="SignalP"/>
    </source>
</evidence>
<dbReference type="RefSeq" id="WP_203168712.1">
    <property type="nucleotide sequence ID" value="NZ_JAEVLS010000004.1"/>
</dbReference>
<dbReference type="EMBL" id="JAEVLS010000004">
    <property type="protein sequence ID" value="MBM0106592.1"/>
    <property type="molecule type" value="Genomic_DNA"/>
</dbReference>
<evidence type="ECO:0000256" key="3">
    <source>
        <dbReference type="ARBA" id="ARBA00023237"/>
    </source>
</evidence>
<dbReference type="Gene3D" id="2.170.130.10">
    <property type="entry name" value="TonB-dependent receptor, plug domain"/>
    <property type="match status" value="1"/>
</dbReference>
<dbReference type="Proteomes" id="UP000661077">
    <property type="component" value="Unassembled WGS sequence"/>
</dbReference>
<evidence type="ECO:0000259" key="6">
    <source>
        <dbReference type="Pfam" id="PF00593"/>
    </source>
</evidence>
<dbReference type="Gene3D" id="2.40.170.20">
    <property type="entry name" value="TonB-dependent receptor, beta-barrel domain"/>
    <property type="match status" value="1"/>
</dbReference>
<dbReference type="InterPro" id="IPR012910">
    <property type="entry name" value="Plug_dom"/>
</dbReference>
<evidence type="ECO:0000313" key="9">
    <source>
        <dbReference type="Proteomes" id="UP000661077"/>
    </source>
</evidence>
<feature type="domain" description="TonB-dependent receptor plug" evidence="7">
    <location>
        <begin position="53"/>
        <end position="159"/>
    </location>
</feature>
<evidence type="ECO:0000256" key="2">
    <source>
        <dbReference type="ARBA" id="ARBA00023136"/>
    </source>
</evidence>
<proteinExistence type="inferred from homology"/>
<dbReference type="SUPFAM" id="SSF56935">
    <property type="entry name" value="Porins"/>
    <property type="match status" value="1"/>
</dbReference>
<evidence type="ECO:0000256" key="1">
    <source>
        <dbReference type="ARBA" id="ARBA00004442"/>
    </source>
</evidence>
<dbReference type="InterPro" id="IPR037066">
    <property type="entry name" value="Plug_dom_sf"/>
</dbReference>
<feature type="signal peptide" evidence="5">
    <location>
        <begin position="1"/>
        <end position="25"/>
    </location>
</feature>
<comment type="similarity">
    <text evidence="4">Belongs to the TonB-dependent receptor family.</text>
</comment>
<evidence type="ECO:0000256" key="4">
    <source>
        <dbReference type="RuleBase" id="RU003357"/>
    </source>
</evidence>
<keyword evidence="5" id="KW-0732">Signal</keyword>
<gene>
    <name evidence="8" type="ORF">JM946_17825</name>
</gene>
<keyword evidence="2 4" id="KW-0472">Membrane</keyword>
<organism evidence="8 9">
    <name type="scientific">Steroidobacter gossypii</name>
    <dbReference type="NCBI Taxonomy" id="2805490"/>
    <lineage>
        <taxon>Bacteria</taxon>
        <taxon>Pseudomonadati</taxon>
        <taxon>Pseudomonadota</taxon>
        <taxon>Gammaproteobacteria</taxon>
        <taxon>Steroidobacterales</taxon>
        <taxon>Steroidobacteraceae</taxon>
        <taxon>Steroidobacter</taxon>
    </lineage>
</organism>
<dbReference type="InterPro" id="IPR036942">
    <property type="entry name" value="Beta-barrel_TonB_sf"/>
</dbReference>
<comment type="caution">
    <text evidence="8">The sequence shown here is derived from an EMBL/GenBank/DDBJ whole genome shotgun (WGS) entry which is preliminary data.</text>
</comment>
<dbReference type="PANTHER" id="PTHR47234">
    <property type="match status" value="1"/>
</dbReference>
<dbReference type="PANTHER" id="PTHR47234:SF3">
    <property type="entry name" value="SECRETIN_TONB SHORT N-TERMINAL DOMAIN-CONTAINING PROTEIN"/>
    <property type="match status" value="1"/>
</dbReference>
<evidence type="ECO:0000313" key="8">
    <source>
        <dbReference type="EMBL" id="MBM0106592.1"/>
    </source>
</evidence>
<dbReference type="Pfam" id="PF00593">
    <property type="entry name" value="TonB_dep_Rec_b-barrel"/>
    <property type="match status" value="1"/>
</dbReference>
<reference evidence="8 9" key="1">
    <citation type="journal article" date="2021" name="Int. J. Syst. Evol. Microbiol.">
        <title>Steroidobacter gossypii sp. nov., isolated from soil of cotton cropping field.</title>
        <authorList>
            <person name="Huang R."/>
            <person name="Yang S."/>
            <person name="Zhen C."/>
            <person name="Liu W."/>
        </authorList>
    </citation>
    <scope>NUCLEOTIDE SEQUENCE [LARGE SCALE GENOMIC DNA]</scope>
    <source>
        <strain evidence="8 9">S1-65</strain>
    </source>
</reference>
<keyword evidence="8" id="KW-0675">Receptor</keyword>
<dbReference type="InterPro" id="IPR000531">
    <property type="entry name" value="Beta-barrel_TonB"/>
</dbReference>
<comment type="subcellular location">
    <subcellularLocation>
        <location evidence="1 4">Cell outer membrane</location>
    </subcellularLocation>
</comment>
<keyword evidence="3" id="KW-0998">Cell outer membrane</keyword>
<accession>A0ABS1X069</accession>
<sequence>MKLALFGAAGLALLFGVTGAGPAGAQSVPAGVDEGSTLTEIVVTGSLIRGTAVDTALPVEVYSQEDLELRGAPTALEFAKSLTIAGPTTGESYYFGGPTLIGSVNYNLRGLGSDKTLILLNGRRMDINTANIPSLALARTEILKDGAATIYGADAIGGVVNFITRDRFVGLDMSAQYKYIDGSDGDYSAGVLGGIGEGRVNLIASVEYEHRSRLHALERDFTRDSLDPTRAGYNPAPWSTLTNLAGWVPRGALPAVPTATIDGEFGAPVGGIVSDFTRQSCEAVGGRYDNNFTCAYNYIPYYNLVEDNDIWRGYLQLNADVLDNMKFHADASYARVTSPQVFASPAQPMVRGPAMATGSTFQIYVPIENPYAAEFAARNGIAGASGFTPVTYRLLGHGGNFAFGNGKGFGVPDRIDNEIWRLSAGVNGTLGDWAGVAKDVGYDFAVTYNHSDAFNTHPDTIGYRLQQALNGFGGPNCQAADLDPTRFGTQNPAAAGQNGCMWWNPFSTSFAGQPILGLSNPNYVAGAENSLELTRWLFNPRATRTINENTTVDLVFDGMSGVHLPGGEIGWALGGQYRDVKSREDIPDPIYNGSLACEWPSEFTSGNGPGSPNLPASPVPTTDPNFRGCTPDAPGPFVLFAPKIPVSLGRHQYSGFAELRLPVLSNLDFQAAARHEEFEGGLGATVYKLAGKWNVWGPLSLRGSYGTNYQAPPLSAVPGAVTVAARTYTAAAGNWLGAQFITDTNLKPETATARNFGVIWQSDGFAAGHQFQAIVDYFDIRTKDKIDQVADPNQIASLVFNGPGNTITTCDPSVQPLLNRVTFNNGCTVGMSGVGTFSSISTRYGNGPGQTTNGFDFQSRYDLPVGPGDLSLGLNATMITELKTGRTLLDGVVVSTGDDRLGNLNFATFAQAAPEWRANFDANYRFDRHNVRAAVNYVSAVQDERPGVQYGENGEDFITVDLTYRFAFNEGLALSATLANAFDRHPPPAQEEFGYDPWTANPLGRTAEIGLRMTF</sequence>
<protein>
    <submittedName>
        <fullName evidence="8">TonB-dependent receptor</fullName>
    </submittedName>
</protein>
<name>A0ABS1X069_9GAMM</name>
<keyword evidence="9" id="KW-1185">Reference proteome</keyword>
<evidence type="ECO:0000259" key="7">
    <source>
        <dbReference type="Pfam" id="PF07715"/>
    </source>
</evidence>
<dbReference type="Pfam" id="PF07715">
    <property type="entry name" value="Plug"/>
    <property type="match status" value="1"/>
</dbReference>